<proteinExistence type="predicted"/>
<evidence type="ECO:0000313" key="1">
    <source>
        <dbReference type="EMBL" id="QSS65340.1"/>
    </source>
</evidence>
<protein>
    <submittedName>
        <fullName evidence="1">Uncharacterized protein</fullName>
    </submittedName>
</protein>
<reference evidence="1" key="1">
    <citation type="submission" date="2021-01" db="EMBL/GenBank/DDBJ databases">
        <title>Chromosome-level genome assembly of a human fungal pathogen reveals clustering of transcriptionally co-regulated genes.</title>
        <authorList>
            <person name="Voorhies M."/>
            <person name="Cohen S."/>
            <person name="Shea T.P."/>
            <person name="Petrus S."/>
            <person name="Munoz J.F."/>
            <person name="Poplawski S."/>
            <person name="Goldman W.E."/>
            <person name="Michael T."/>
            <person name="Cuomo C.A."/>
            <person name="Sil A."/>
            <person name="Beyhan S."/>
        </authorList>
    </citation>
    <scope>NUCLEOTIDE SEQUENCE</scope>
    <source>
        <strain evidence="1">WU24</strain>
    </source>
</reference>
<name>A0A8A1MJP3_AJECA</name>
<dbReference type="EMBL" id="CP069115">
    <property type="protein sequence ID" value="QSS65340.1"/>
    <property type="molecule type" value="Genomic_DNA"/>
</dbReference>
<organism evidence="1 2">
    <name type="scientific">Ajellomyces capsulatus</name>
    <name type="common">Darling's disease fungus</name>
    <name type="synonym">Histoplasma capsulatum</name>
    <dbReference type="NCBI Taxonomy" id="5037"/>
    <lineage>
        <taxon>Eukaryota</taxon>
        <taxon>Fungi</taxon>
        <taxon>Dikarya</taxon>
        <taxon>Ascomycota</taxon>
        <taxon>Pezizomycotina</taxon>
        <taxon>Eurotiomycetes</taxon>
        <taxon>Eurotiomycetidae</taxon>
        <taxon>Onygenales</taxon>
        <taxon>Ajellomycetaceae</taxon>
        <taxon>Histoplasma</taxon>
    </lineage>
</organism>
<dbReference type="Proteomes" id="UP000663671">
    <property type="component" value="Chromosome 3"/>
</dbReference>
<sequence length="129" mass="14251">MSYPRLQHFGANHILGFLYDAAAATPDAAIDILPYTCHRALSTSGKLRKETVRRGYHVTGGVDPPKPSWFVENLSITQVEDPFGPNFTQEAKGNFGYSEYAHLLGHDALNHCKAAKMGPHHEHLLILEG</sequence>
<accession>A0A8A1MJP3</accession>
<dbReference type="AlphaFoldDB" id="A0A8A1MJP3"/>
<dbReference type="VEuPathDB" id="FungiDB:I7I51_06182"/>
<evidence type="ECO:0000313" key="2">
    <source>
        <dbReference type="Proteomes" id="UP000663671"/>
    </source>
</evidence>
<gene>
    <name evidence="1" type="ORF">I7I51_06182</name>
</gene>